<dbReference type="SUPFAM" id="SSF103637">
    <property type="entry name" value="CCHHC domain"/>
    <property type="match status" value="4"/>
</dbReference>
<organism evidence="11 12">
    <name type="scientific">Hypsibius exemplaris</name>
    <name type="common">Freshwater tardigrade</name>
    <dbReference type="NCBI Taxonomy" id="2072580"/>
    <lineage>
        <taxon>Eukaryota</taxon>
        <taxon>Metazoa</taxon>
        <taxon>Ecdysozoa</taxon>
        <taxon>Tardigrada</taxon>
        <taxon>Eutardigrada</taxon>
        <taxon>Parachela</taxon>
        <taxon>Hypsibioidea</taxon>
        <taxon>Hypsibiidae</taxon>
        <taxon>Hypsibius</taxon>
    </lineage>
</organism>
<dbReference type="PANTHER" id="PTHR10816:SF15">
    <property type="entry name" value="MYELIN TRANSCRIPTION FACTOR 1-LIKE PROTEIN"/>
    <property type="match status" value="1"/>
</dbReference>
<feature type="compositionally biased region" description="Low complexity" evidence="10">
    <location>
        <begin position="190"/>
        <end position="199"/>
    </location>
</feature>
<keyword evidence="8" id="KW-0804">Transcription</keyword>
<evidence type="ECO:0000256" key="10">
    <source>
        <dbReference type="SAM" id="MobiDB-lite"/>
    </source>
</evidence>
<gene>
    <name evidence="11" type="ORF">BV898_07285</name>
</gene>
<dbReference type="GO" id="GO:0006355">
    <property type="term" value="P:regulation of DNA-templated transcription"/>
    <property type="evidence" value="ECO:0007669"/>
    <property type="project" value="InterPro"/>
</dbReference>
<dbReference type="Proteomes" id="UP000192578">
    <property type="component" value="Unassembled WGS sequence"/>
</dbReference>
<evidence type="ECO:0000256" key="6">
    <source>
        <dbReference type="ARBA" id="ARBA00022833"/>
    </source>
</evidence>
<evidence type="ECO:0000256" key="5">
    <source>
        <dbReference type="ARBA" id="ARBA00022771"/>
    </source>
</evidence>
<keyword evidence="9" id="KW-0539">Nucleus</keyword>
<keyword evidence="6" id="KW-0862">Zinc</keyword>
<dbReference type="Pfam" id="PF01530">
    <property type="entry name" value="zf-C2HC"/>
    <property type="match status" value="4"/>
</dbReference>
<dbReference type="GO" id="GO:0007399">
    <property type="term" value="P:nervous system development"/>
    <property type="evidence" value="ECO:0007669"/>
    <property type="project" value="UniProtKB-KW"/>
</dbReference>
<feature type="region of interest" description="Disordered" evidence="10">
    <location>
        <begin position="286"/>
        <end position="335"/>
    </location>
</feature>
<evidence type="ECO:0000256" key="3">
    <source>
        <dbReference type="ARBA" id="ARBA00022723"/>
    </source>
</evidence>
<proteinExistence type="inferred from homology"/>
<feature type="region of interest" description="Disordered" evidence="10">
    <location>
        <begin position="169"/>
        <end position="217"/>
    </location>
</feature>
<dbReference type="GO" id="GO:0008270">
    <property type="term" value="F:zinc ion binding"/>
    <property type="evidence" value="ECO:0007669"/>
    <property type="project" value="UniProtKB-KW"/>
</dbReference>
<accession>A0A1W0WTY4</accession>
<evidence type="ECO:0000256" key="2">
    <source>
        <dbReference type="ARBA" id="ARBA00010194"/>
    </source>
</evidence>
<dbReference type="InterPro" id="IPR002515">
    <property type="entry name" value="Znf_C2H2C"/>
</dbReference>
<dbReference type="FunFam" id="4.10.320.30:FF:000001">
    <property type="entry name" value="Myelin transcription factor 1-like, a"/>
    <property type="match status" value="1"/>
</dbReference>
<evidence type="ECO:0000256" key="4">
    <source>
        <dbReference type="ARBA" id="ARBA00022737"/>
    </source>
</evidence>
<dbReference type="PANTHER" id="PTHR10816">
    <property type="entry name" value="MYELIN TRANSCRIPTION FACTOR 1-RELATED"/>
    <property type="match status" value="1"/>
</dbReference>
<evidence type="ECO:0000256" key="8">
    <source>
        <dbReference type="ARBA" id="ARBA00023163"/>
    </source>
</evidence>
<evidence type="ECO:0000313" key="11">
    <source>
        <dbReference type="EMBL" id="OQV18656.1"/>
    </source>
</evidence>
<sequence length="744" mass="78260">MAVALDEAEIAINRETTPVPVPSPEAGCAATSGGMDGETAPPAGSSPRDDTAKSETPNALSPLSPGKSDENYSEAASSLKDGKRCPLPGCNGQGHVTHLYHFHRSLSGCPNRDKAPPEVWAQLSGLGITNPARCTYPGCTGRGHVNGSRNSHRSLSGCPFFAATRPLQQSKPPGVAPSSCEPPQKSAFVSLRRPSSGSPSPGPLRPRQLAPKSPLALGNLPQSYPGSLFSPYGPAGSAGMSPFRYLMGFGYNPFHQGVFFPPFTPTMTPMMPDLGNYQPFNYDEPIDLSLPKPTPSYALSSMFSDNARNRNRSRSPTRSPRIIRDRSSSSGTISVDGLSSKIRLRQNQTSELEAELRKIDATTKVAKPPSTTTTTTKPKKPKAPKPVKSTDSTSRNSEDEADFKCPTPGCDGTGHITGHFASHRSLSGCPQVKKMGKLERGEPLRCPVDGCGGGGHTSGKFLSHRSASGCPLANRSRQSAGSRSDCSSELSIKNEFVGFCSQLQDATSPAEALGVKVAKPSSAKRRPSSQSKSANGKTPKKRSPSTENESRSVVFEEPQELSRPESVAKGAAAEVVLLAEAKPKRKREDAEIPEPQLQRKQKKLAHDIRSLLVDLVPKRRHVAGGHEETGVQAYLEAIRHRVGNETFEPAAEDLKVAVQLALTAQENGPTDDGPTDDGPADDGPATDGAATDGPATNGPATDGLATDGPATDGPTDDGPTDDGPATDGPADDGSGSSSENGEDF</sequence>
<feature type="region of interest" description="Disordered" evidence="10">
    <location>
        <begin position="355"/>
        <end position="403"/>
    </location>
</feature>
<keyword evidence="4" id="KW-0677">Repeat</keyword>
<reference evidence="12" key="1">
    <citation type="submission" date="2017-01" db="EMBL/GenBank/DDBJ databases">
        <title>Comparative genomics of anhydrobiosis in the tardigrade Hypsibius dujardini.</title>
        <authorList>
            <person name="Yoshida Y."/>
            <person name="Koutsovoulos G."/>
            <person name="Laetsch D."/>
            <person name="Stevens L."/>
            <person name="Kumar S."/>
            <person name="Horikawa D."/>
            <person name="Ishino K."/>
            <person name="Komine S."/>
            <person name="Tomita M."/>
            <person name="Blaxter M."/>
            <person name="Arakawa K."/>
        </authorList>
    </citation>
    <scope>NUCLEOTIDE SEQUENCE [LARGE SCALE GENOMIC DNA]</scope>
    <source>
        <strain evidence="12">Z151</strain>
    </source>
</reference>
<name>A0A1W0WTY4_HYPEX</name>
<feature type="compositionally biased region" description="Polar residues" evidence="10">
    <location>
        <begin position="297"/>
        <end position="306"/>
    </location>
</feature>
<dbReference type="GO" id="GO:0005634">
    <property type="term" value="C:nucleus"/>
    <property type="evidence" value="ECO:0007669"/>
    <property type="project" value="UniProtKB-SubCell"/>
</dbReference>
<evidence type="ECO:0000313" key="12">
    <source>
        <dbReference type="Proteomes" id="UP000192578"/>
    </source>
</evidence>
<dbReference type="EMBL" id="MTYJ01000047">
    <property type="protein sequence ID" value="OQV18656.1"/>
    <property type="molecule type" value="Genomic_DNA"/>
</dbReference>
<feature type="compositionally biased region" description="Low complexity" evidence="10">
    <location>
        <begin position="681"/>
        <end position="713"/>
    </location>
</feature>
<keyword evidence="3" id="KW-0479">Metal-binding</keyword>
<comment type="similarity">
    <text evidence="2">Belongs to the MYT1 family.</text>
</comment>
<keyword evidence="12" id="KW-1185">Reference proteome</keyword>
<keyword evidence="7" id="KW-0805">Transcription regulation</keyword>
<feature type="compositionally biased region" description="Low complexity" evidence="10">
    <location>
        <begin position="721"/>
        <end position="744"/>
    </location>
</feature>
<feature type="region of interest" description="Disordered" evidence="10">
    <location>
        <begin position="514"/>
        <end position="603"/>
    </location>
</feature>
<dbReference type="Gene3D" id="4.10.320.30">
    <property type="match status" value="4"/>
</dbReference>
<comment type="caution">
    <text evidence="11">The sequence shown here is derived from an EMBL/GenBank/DDBJ whole genome shotgun (WGS) entry which is preliminary data.</text>
</comment>
<evidence type="ECO:0000256" key="1">
    <source>
        <dbReference type="ARBA" id="ARBA00004123"/>
    </source>
</evidence>
<dbReference type="AlphaFoldDB" id="A0A1W0WTY4"/>
<feature type="compositionally biased region" description="Low complexity" evidence="10">
    <location>
        <begin position="571"/>
        <end position="580"/>
    </location>
</feature>
<dbReference type="InterPro" id="IPR036060">
    <property type="entry name" value="Znf_C2H2C_sf"/>
</dbReference>
<dbReference type="OrthoDB" id="10069059at2759"/>
<dbReference type="PROSITE" id="PS51802">
    <property type="entry name" value="ZF_CCHHC"/>
    <property type="match status" value="3"/>
</dbReference>
<feature type="region of interest" description="Disordered" evidence="10">
    <location>
        <begin position="1"/>
        <end position="77"/>
    </location>
</feature>
<feature type="compositionally biased region" description="Low complexity" evidence="10">
    <location>
        <begin position="362"/>
        <end position="376"/>
    </location>
</feature>
<keyword evidence="5" id="KW-0863">Zinc-finger</keyword>
<evidence type="ECO:0000256" key="9">
    <source>
        <dbReference type="ARBA" id="ARBA00023242"/>
    </source>
</evidence>
<feature type="region of interest" description="Disordered" evidence="10">
    <location>
        <begin position="660"/>
        <end position="744"/>
    </location>
</feature>
<comment type="subcellular location">
    <subcellularLocation>
        <location evidence="1">Nucleus</location>
    </subcellularLocation>
</comment>
<protein>
    <submittedName>
        <fullName evidence="11">Myelin transcription factor 1</fullName>
    </submittedName>
</protein>
<evidence type="ECO:0000256" key="7">
    <source>
        <dbReference type="ARBA" id="ARBA00023015"/>
    </source>
</evidence>